<evidence type="ECO:0000313" key="2">
    <source>
        <dbReference type="EMBL" id="GAA1993511.1"/>
    </source>
</evidence>
<feature type="region of interest" description="Disordered" evidence="1">
    <location>
        <begin position="155"/>
        <end position="184"/>
    </location>
</feature>
<keyword evidence="3" id="KW-1185">Reference proteome</keyword>
<sequence length="184" mass="19273">MLGEKPGWFRDRREHRTSGEHERKDSVMNLRNRLLPVGALVVALGASAAGAAAAADIGKGTPPKPNPAPGQTIVKCEGSTPGDKDKGGPAQKKTEPDWAAIAGKLGVTEKQLQDALAATKLWIRDQAHPAPDLFIQHVADLLHRPVAEVKTVLTDAGVFSDDEGKDKAPGKTPDGSADKAAAAK</sequence>
<proteinExistence type="predicted"/>
<feature type="region of interest" description="Disordered" evidence="1">
    <location>
        <begin position="1"/>
        <end position="26"/>
    </location>
</feature>
<organism evidence="2 3">
    <name type="scientific">Catenulispora subtropica</name>
    <dbReference type="NCBI Taxonomy" id="450798"/>
    <lineage>
        <taxon>Bacteria</taxon>
        <taxon>Bacillati</taxon>
        <taxon>Actinomycetota</taxon>
        <taxon>Actinomycetes</taxon>
        <taxon>Catenulisporales</taxon>
        <taxon>Catenulisporaceae</taxon>
        <taxon>Catenulispora</taxon>
    </lineage>
</organism>
<feature type="compositionally biased region" description="Basic and acidic residues" evidence="1">
    <location>
        <begin position="82"/>
        <end position="96"/>
    </location>
</feature>
<dbReference type="EMBL" id="BAAAQM010000050">
    <property type="protein sequence ID" value="GAA1993511.1"/>
    <property type="molecule type" value="Genomic_DNA"/>
</dbReference>
<evidence type="ECO:0000313" key="3">
    <source>
        <dbReference type="Proteomes" id="UP001499854"/>
    </source>
</evidence>
<accession>A0ABN2SVW8</accession>
<reference evidence="2 3" key="1">
    <citation type="journal article" date="2019" name="Int. J. Syst. Evol. Microbiol.">
        <title>The Global Catalogue of Microorganisms (GCM) 10K type strain sequencing project: providing services to taxonomists for standard genome sequencing and annotation.</title>
        <authorList>
            <consortium name="The Broad Institute Genomics Platform"/>
            <consortium name="The Broad Institute Genome Sequencing Center for Infectious Disease"/>
            <person name="Wu L."/>
            <person name="Ma J."/>
        </authorList>
    </citation>
    <scope>NUCLEOTIDE SEQUENCE [LARGE SCALE GENOMIC DNA]</scope>
    <source>
        <strain evidence="2 3">JCM 16013</strain>
    </source>
</reference>
<dbReference type="Proteomes" id="UP001499854">
    <property type="component" value="Unassembled WGS sequence"/>
</dbReference>
<feature type="compositionally biased region" description="Basic and acidic residues" evidence="1">
    <location>
        <begin position="7"/>
        <end position="26"/>
    </location>
</feature>
<comment type="caution">
    <text evidence="2">The sequence shown here is derived from an EMBL/GenBank/DDBJ whole genome shotgun (WGS) entry which is preliminary data.</text>
</comment>
<feature type="region of interest" description="Disordered" evidence="1">
    <location>
        <begin position="52"/>
        <end position="96"/>
    </location>
</feature>
<gene>
    <name evidence="2" type="ORF">GCM10009838_66980</name>
</gene>
<name>A0ABN2SVW8_9ACTN</name>
<evidence type="ECO:0000256" key="1">
    <source>
        <dbReference type="SAM" id="MobiDB-lite"/>
    </source>
</evidence>
<protein>
    <submittedName>
        <fullName evidence="2">Uncharacterized protein</fullName>
    </submittedName>
</protein>